<dbReference type="Proteomes" id="UP001334732">
    <property type="component" value="Chromosome"/>
</dbReference>
<organism evidence="2 3">
    <name type="scientific">Thiobacillus sedimenti</name>
    <dbReference type="NCBI Taxonomy" id="3110231"/>
    <lineage>
        <taxon>Bacteria</taxon>
        <taxon>Pseudomonadati</taxon>
        <taxon>Pseudomonadota</taxon>
        <taxon>Betaproteobacteria</taxon>
        <taxon>Nitrosomonadales</taxon>
        <taxon>Thiobacillaceae</taxon>
        <taxon>Thiobacillus</taxon>
    </lineage>
</organism>
<evidence type="ECO:0000256" key="1">
    <source>
        <dbReference type="SAM" id="SignalP"/>
    </source>
</evidence>
<evidence type="ECO:0000313" key="3">
    <source>
        <dbReference type="Proteomes" id="UP001334732"/>
    </source>
</evidence>
<accession>A0ABZ1CH82</accession>
<proteinExistence type="predicted"/>
<dbReference type="Pfam" id="PF05275">
    <property type="entry name" value="CopB"/>
    <property type="match status" value="1"/>
</dbReference>
<reference evidence="2 3" key="1">
    <citation type="submission" date="2023-12" db="EMBL/GenBank/DDBJ databases">
        <title>Thiobacillus sedimentum sp. nov., a chemolithoautotrophic sulfur-oxidizing bacterium isolated from freshwater sediment.</title>
        <authorList>
            <person name="Luo J."/>
            <person name="Dai C."/>
        </authorList>
    </citation>
    <scope>NUCLEOTIDE SEQUENCE [LARGE SCALE GENOMIC DNA]</scope>
    <source>
        <strain evidence="2 3">SCUT-2</strain>
    </source>
</reference>
<protein>
    <submittedName>
        <fullName evidence="2">Copper resistance protein B</fullName>
    </submittedName>
</protein>
<dbReference type="RefSeq" id="WP_296817779.1">
    <property type="nucleotide sequence ID" value="NZ_CP141769.1"/>
</dbReference>
<dbReference type="InterPro" id="IPR007939">
    <property type="entry name" value="Cu-R_B_prcur"/>
</dbReference>
<feature type="signal peptide" evidence="1">
    <location>
        <begin position="1"/>
        <end position="24"/>
    </location>
</feature>
<gene>
    <name evidence="2" type="ORF">VA613_09575</name>
</gene>
<sequence length="335" mass="36098">MVNKQIKTIALAAMLALGISPAWAQDPGAQGMAAGGTEAMPGMAQGKMDHGTMTGMGQGDMSGPAQDMGQDMSNMSSGGSMDSGSMDMQGGPAPVDARDPHAYSGGYTLESGPYARPGPRELRMADEHNFGALLIDRLERVYTDNGDSTAYDAQAWFGRDYDRLVLKAEGDVARGRLQDARTEALWGHAVATFWDTQLGARWDSGVGPDRGWLAFGIQGLAPYWFNVDATAYAGNGGRTSLRLGAEYELLLTQKLILQPRVEMNLYGKQDTAREIGSGLSDATAGLRLRYEFTRQIAPYVGVEWARKFGGTADFVRAAGEDTQNTQLVAGLRFWF</sequence>
<feature type="chain" id="PRO_5047235643" evidence="1">
    <location>
        <begin position="25"/>
        <end position="335"/>
    </location>
</feature>
<evidence type="ECO:0000313" key="2">
    <source>
        <dbReference type="EMBL" id="WRS38261.1"/>
    </source>
</evidence>
<keyword evidence="3" id="KW-1185">Reference proteome</keyword>
<keyword evidence="1" id="KW-0732">Signal</keyword>
<dbReference type="EMBL" id="CP141769">
    <property type="protein sequence ID" value="WRS38261.1"/>
    <property type="molecule type" value="Genomic_DNA"/>
</dbReference>
<name>A0ABZ1CH82_9PROT</name>